<evidence type="ECO:0000256" key="1">
    <source>
        <dbReference type="SAM" id="MobiDB-lite"/>
    </source>
</evidence>
<sequence>MAIESNEKASLYRMIPNTQMPGKIVFVDNNFEKQNITEGPVSEALALSPIGSGKRAATSMQNYNLRRGLSASAAVLTNLESVYITGPGGPEDPLGAAEYPEVVTRSAFNYPHTVSRDGLQGTEFSPAVFRTLMGTKGTAQAVNIGQHGEYDAATFQRRCTSLKPTSGIVTTANPYHYIHPPYVYTPIVGSPSSQVVQCRGISEPNNTDTSPYSPHSVQHRQPYIFANERHTYHDLDILAATLQRQRRPPEKFVEIAPPGVSSPSYGRLRQPISSYAIASPNKRYVAINTRMAPDGEVTSLMEPMTTIKRVRIPIAPTVQIDSTGEGEGGRTSDEGASEAFDQQSSPNSLSEAFTEAEFEGGLVGEEEEPESITDPNAKLIIYEGEQTLTLKKMRAEGKQLQTPPHHQPESESQATEEIVVSSEPGFPPSTTESVQQPLPSQMPLTYTVHEASFV</sequence>
<gene>
    <name evidence="2" type="ORF">TTAC_LOCUS2916</name>
</gene>
<proteinExistence type="predicted"/>
<dbReference type="EMBL" id="UYWX01001671">
    <property type="protein sequence ID" value="VDM21504.1"/>
    <property type="molecule type" value="Genomic_DNA"/>
</dbReference>
<feature type="compositionally biased region" description="Acidic residues" evidence="1">
    <location>
        <begin position="354"/>
        <end position="371"/>
    </location>
</feature>
<feature type="compositionally biased region" description="Polar residues" evidence="1">
    <location>
        <begin position="399"/>
        <end position="415"/>
    </location>
</feature>
<keyword evidence="3" id="KW-1185">Reference proteome</keyword>
<dbReference type="WBParaSite" id="TTAC_0000293101-mRNA-1">
    <property type="protein sequence ID" value="TTAC_0000293101-mRNA-1"/>
    <property type="gene ID" value="TTAC_0000293101"/>
</dbReference>
<dbReference type="Proteomes" id="UP000274429">
    <property type="component" value="Unassembled WGS sequence"/>
</dbReference>
<dbReference type="STRING" id="6205.A0A0R3WQ91"/>
<feature type="compositionally biased region" description="Polar residues" evidence="1">
    <location>
        <begin position="340"/>
        <end position="351"/>
    </location>
</feature>
<dbReference type="OrthoDB" id="6261825at2759"/>
<evidence type="ECO:0000313" key="4">
    <source>
        <dbReference type="WBParaSite" id="TTAC_0000293101-mRNA-1"/>
    </source>
</evidence>
<dbReference type="AlphaFoldDB" id="A0A0R3WQ91"/>
<feature type="compositionally biased region" description="Polar residues" evidence="1">
    <location>
        <begin position="428"/>
        <end position="442"/>
    </location>
</feature>
<protein>
    <submittedName>
        <fullName evidence="4">ZM domain-containing protein</fullName>
    </submittedName>
</protein>
<organism evidence="4">
    <name type="scientific">Hydatigena taeniaeformis</name>
    <name type="common">Feline tapeworm</name>
    <name type="synonym">Taenia taeniaeformis</name>
    <dbReference type="NCBI Taxonomy" id="6205"/>
    <lineage>
        <taxon>Eukaryota</taxon>
        <taxon>Metazoa</taxon>
        <taxon>Spiralia</taxon>
        <taxon>Lophotrochozoa</taxon>
        <taxon>Platyhelminthes</taxon>
        <taxon>Cestoda</taxon>
        <taxon>Eucestoda</taxon>
        <taxon>Cyclophyllidea</taxon>
        <taxon>Taeniidae</taxon>
        <taxon>Hydatigera</taxon>
    </lineage>
</organism>
<feature type="region of interest" description="Disordered" evidence="1">
    <location>
        <begin position="317"/>
        <end position="376"/>
    </location>
</feature>
<evidence type="ECO:0000313" key="2">
    <source>
        <dbReference type="EMBL" id="VDM21504.1"/>
    </source>
</evidence>
<name>A0A0R3WQ91_HYDTA</name>
<feature type="region of interest" description="Disordered" evidence="1">
    <location>
        <begin position="396"/>
        <end position="442"/>
    </location>
</feature>
<reference evidence="4" key="1">
    <citation type="submission" date="2017-02" db="UniProtKB">
        <authorList>
            <consortium name="WormBaseParasite"/>
        </authorList>
    </citation>
    <scope>IDENTIFICATION</scope>
</reference>
<reference evidence="2 3" key="2">
    <citation type="submission" date="2018-11" db="EMBL/GenBank/DDBJ databases">
        <authorList>
            <consortium name="Pathogen Informatics"/>
        </authorList>
    </citation>
    <scope>NUCLEOTIDE SEQUENCE [LARGE SCALE GENOMIC DNA]</scope>
</reference>
<accession>A0A0R3WQ91</accession>
<evidence type="ECO:0000313" key="3">
    <source>
        <dbReference type="Proteomes" id="UP000274429"/>
    </source>
</evidence>